<dbReference type="Proteomes" id="UP000030701">
    <property type="component" value="Unassembled WGS sequence"/>
</dbReference>
<reference evidence="1" key="2">
    <citation type="submission" date="2014-03" db="EMBL/GenBank/DDBJ databases">
        <title>The Genome Annotation of Fusarium oxysporum Cotton.</title>
        <authorList>
            <consortium name="The Broad Institute Genomics Platform"/>
            <person name="Ma L.-J."/>
            <person name="Corby-Kistler H."/>
            <person name="Broz K."/>
            <person name="Gale L.R."/>
            <person name="Jonkers W."/>
            <person name="O'Donnell K."/>
            <person name="Ploetz R."/>
            <person name="Steinberg C."/>
            <person name="Schwartz D.C."/>
            <person name="VanEtten H."/>
            <person name="Zhou S."/>
            <person name="Young S.K."/>
            <person name="Zeng Q."/>
            <person name="Gargeya S."/>
            <person name="Fitzgerald M."/>
            <person name="Abouelleil A."/>
            <person name="Alvarado L."/>
            <person name="Chapman S.B."/>
            <person name="Gainer-Dewar J."/>
            <person name="Goldberg J."/>
            <person name="Griggs A."/>
            <person name="Gujja S."/>
            <person name="Hansen M."/>
            <person name="Howarth C."/>
            <person name="Imamovic A."/>
            <person name="Ireland A."/>
            <person name="Larimer J."/>
            <person name="McCowan C."/>
            <person name="Murphy C."/>
            <person name="Pearson M."/>
            <person name="Poon T.W."/>
            <person name="Priest M."/>
            <person name="Roberts A."/>
            <person name="Saif S."/>
            <person name="Shea T."/>
            <person name="Sykes S."/>
            <person name="Wortman J."/>
            <person name="Nusbaum C."/>
            <person name="Birren B."/>
        </authorList>
    </citation>
    <scope>NUCLEOTIDE SEQUENCE</scope>
    <source>
        <strain evidence="1">25433</strain>
    </source>
</reference>
<dbReference type="AlphaFoldDB" id="X0KUL0"/>
<evidence type="ECO:0000313" key="1">
    <source>
        <dbReference type="EMBL" id="EXM12482.1"/>
    </source>
</evidence>
<protein>
    <submittedName>
        <fullName evidence="1">Uncharacterized protein</fullName>
    </submittedName>
</protein>
<reference evidence="1" key="1">
    <citation type="submission" date="2011-11" db="EMBL/GenBank/DDBJ databases">
        <title>The Genome Sequence of Fusarium oxysporum Cotton.</title>
        <authorList>
            <consortium name="The Broad Institute Genome Sequencing Platform"/>
            <person name="Ma L.-J."/>
            <person name="Gale L.R."/>
            <person name="Schwartz D.C."/>
            <person name="Zhou S."/>
            <person name="Corby-Kistler H."/>
            <person name="Young S.K."/>
            <person name="Zeng Q."/>
            <person name="Gargeya S."/>
            <person name="Fitzgerald M."/>
            <person name="Haas B."/>
            <person name="Abouelleil A."/>
            <person name="Alvarado L."/>
            <person name="Arachchi H.M."/>
            <person name="Berlin A."/>
            <person name="Brown A."/>
            <person name="Chapman S.B."/>
            <person name="Chen Z."/>
            <person name="Dunbar C."/>
            <person name="Freedman E."/>
            <person name="Gearin G."/>
            <person name="Goldberg J."/>
            <person name="Griggs A."/>
            <person name="Gujja S."/>
            <person name="Heiman D."/>
            <person name="Howarth C."/>
            <person name="Larson L."/>
            <person name="Lui A."/>
            <person name="MacDonald P.J.P."/>
            <person name="Montmayeur A."/>
            <person name="Murphy C."/>
            <person name="Neiman D."/>
            <person name="Pearson M."/>
            <person name="Priest M."/>
            <person name="Roberts A."/>
            <person name="Saif S."/>
            <person name="Shea T."/>
            <person name="Shenoy N."/>
            <person name="Sisk P."/>
            <person name="Stolte C."/>
            <person name="Sykes S."/>
            <person name="Wortman J."/>
            <person name="Nusbaum C."/>
            <person name="Birren B."/>
        </authorList>
    </citation>
    <scope>NUCLEOTIDE SEQUENCE [LARGE SCALE GENOMIC DNA]</scope>
    <source>
        <strain evidence="1">25433</strain>
    </source>
</reference>
<name>X0KUL0_FUSOX</name>
<proteinExistence type="predicted"/>
<accession>X0KUL0</accession>
<dbReference type="EMBL" id="KK035521">
    <property type="protein sequence ID" value="EXM12482.1"/>
    <property type="molecule type" value="Genomic_DNA"/>
</dbReference>
<dbReference type="HOGENOM" id="CLU_3055947_0_0_1"/>
<sequence length="54" mass="5781">MLGQTVAEMQECITEGSIVVVNITDLRSDATIISSNSLRTVALPELSASDARSW</sequence>
<gene>
    <name evidence="1" type="ORF">FOTG_19018</name>
</gene>
<feature type="non-terminal residue" evidence="1">
    <location>
        <position position="54"/>
    </location>
</feature>
<organism evidence="1">
    <name type="scientific">Fusarium oxysporum f. sp. vasinfectum 25433</name>
    <dbReference type="NCBI Taxonomy" id="1089449"/>
    <lineage>
        <taxon>Eukaryota</taxon>
        <taxon>Fungi</taxon>
        <taxon>Dikarya</taxon>
        <taxon>Ascomycota</taxon>
        <taxon>Pezizomycotina</taxon>
        <taxon>Sordariomycetes</taxon>
        <taxon>Hypocreomycetidae</taxon>
        <taxon>Hypocreales</taxon>
        <taxon>Nectriaceae</taxon>
        <taxon>Fusarium</taxon>
        <taxon>Fusarium oxysporum species complex</taxon>
    </lineage>
</organism>